<dbReference type="GeneID" id="61298162"/>
<organism evidence="9 12">
    <name type="scientific">Moritella viscosa</name>
    <dbReference type="NCBI Taxonomy" id="80854"/>
    <lineage>
        <taxon>Bacteria</taxon>
        <taxon>Pseudomonadati</taxon>
        <taxon>Pseudomonadota</taxon>
        <taxon>Gammaproteobacteria</taxon>
        <taxon>Alteromonadales</taxon>
        <taxon>Moritellaceae</taxon>
        <taxon>Moritella</taxon>
    </lineage>
</organism>
<dbReference type="PANTHER" id="PTHR30472">
    <property type="entry name" value="FERRIC ENTEROBACTIN TRANSPORT SYSTEM PERMEASE PROTEIN"/>
    <property type="match status" value="1"/>
</dbReference>
<keyword evidence="7 8" id="KW-0472">Membrane</keyword>
<dbReference type="RefSeq" id="WP_052678261.1">
    <property type="nucleotide sequence ID" value="NZ_CAWQZC010000047.1"/>
</dbReference>
<dbReference type="EMBL" id="FPLD01000025">
    <property type="protein sequence ID" value="SGY86885.1"/>
    <property type="molecule type" value="Genomic_DNA"/>
</dbReference>
<dbReference type="GO" id="GO:0005886">
    <property type="term" value="C:plasma membrane"/>
    <property type="evidence" value="ECO:0007669"/>
    <property type="project" value="UniProtKB-SubCell"/>
</dbReference>
<keyword evidence="3" id="KW-0813">Transport</keyword>
<dbReference type="FunFam" id="1.10.3470.10:FF:000001">
    <property type="entry name" value="Vitamin B12 ABC transporter permease BtuC"/>
    <property type="match status" value="1"/>
</dbReference>
<reference evidence="9 12" key="2">
    <citation type="submission" date="2016-11" db="EMBL/GenBank/DDBJ databases">
        <authorList>
            <person name="Jaros S."/>
            <person name="Januszkiewicz K."/>
            <person name="Wedrychowicz H."/>
        </authorList>
    </citation>
    <scope>NUCLEOTIDE SEQUENCE [LARGE SCALE GENOMIC DNA]</scope>
    <source>
        <strain evidence="9">NVI 5450</strain>
    </source>
</reference>
<keyword evidence="5 8" id="KW-0812">Transmembrane</keyword>
<evidence type="ECO:0000256" key="6">
    <source>
        <dbReference type="ARBA" id="ARBA00022989"/>
    </source>
</evidence>
<dbReference type="Proteomes" id="UP000182660">
    <property type="component" value="Unassembled WGS sequence"/>
</dbReference>
<comment type="similarity">
    <text evidence="2">Belongs to the binding-protein-dependent transport system permease family. FecCD subfamily.</text>
</comment>
<feature type="transmembrane region" description="Helical" evidence="8">
    <location>
        <begin position="134"/>
        <end position="155"/>
    </location>
</feature>
<keyword evidence="6 8" id="KW-1133">Transmembrane helix</keyword>
<dbReference type="HOGENOM" id="CLU_013016_0_0_6"/>
<evidence type="ECO:0000256" key="3">
    <source>
        <dbReference type="ARBA" id="ARBA00022448"/>
    </source>
</evidence>
<dbReference type="CDD" id="cd06550">
    <property type="entry name" value="TM_ABC_iron-siderophores_like"/>
    <property type="match status" value="1"/>
</dbReference>
<protein>
    <submittedName>
        <fullName evidence="9 10">Iron ABC transporter permease protein</fullName>
    </submittedName>
</protein>
<keyword evidence="11" id="KW-1185">Reference proteome</keyword>
<dbReference type="GO" id="GO:0022857">
    <property type="term" value="F:transmembrane transporter activity"/>
    <property type="evidence" value="ECO:0007669"/>
    <property type="project" value="InterPro"/>
</dbReference>
<evidence type="ECO:0000313" key="11">
    <source>
        <dbReference type="Proteomes" id="UP000182660"/>
    </source>
</evidence>
<gene>
    <name evidence="10" type="ORF">MT2528_4718</name>
    <name evidence="9" type="ORF">NVI5450_0675</name>
</gene>
<dbReference type="Proteomes" id="UP000183794">
    <property type="component" value="Unassembled WGS sequence"/>
</dbReference>
<dbReference type="KEGG" id="mvs:MVIS_1115"/>
<dbReference type="PATRIC" id="fig|80854.5.peg.1180"/>
<evidence type="ECO:0000256" key="4">
    <source>
        <dbReference type="ARBA" id="ARBA00022475"/>
    </source>
</evidence>
<dbReference type="GO" id="GO:0033214">
    <property type="term" value="P:siderophore-iron import into cell"/>
    <property type="evidence" value="ECO:0007669"/>
    <property type="project" value="TreeGrafter"/>
</dbReference>
<dbReference type="SUPFAM" id="SSF81345">
    <property type="entry name" value="ABC transporter involved in vitamin B12 uptake, BtuC"/>
    <property type="match status" value="1"/>
</dbReference>
<evidence type="ECO:0000256" key="5">
    <source>
        <dbReference type="ARBA" id="ARBA00022692"/>
    </source>
</evidence>
<feature type="transmembrane region" description="Helical" evidence="8">
    <location>
        <begin position="323"/>
        <end position="346"/>
    </location>
</feature>
<dbReference type="STRING" id="80854.MVIS_1115"/>
<feature type="transmembrane region" description="Helical" evidence="8">
    <location>
        <begin position="296"/>
        <end position="316"/>
    </location>
</feature>
<sequence>MSSTQFVITQQHFFYRRQRLIKSMILLALSVLLVVSFIWDLSSGPSSYGLFEVGACLVDCPDPKLDLILWKIRMPIALIAMLVGAMLACAGAQMQTILNNPLADPFTLGISAAAAFGAALTFVLDWAVLPVAGIYIVSVNAFLFAMLSALVLFAISKMRGVGYQTLVLAGIALMFSFNALLAFLQYIASEDALQQLVFWTLGSLARASFEKVMICFVVLLSMCTYFFCYRDQLTALRFGDEQARSMGVNVDRLRLFSLLACALLASVAVAFVGTIGFVGLVAPHIARLLLGEDQRFFLPGSILVGASLLSLASVLSKLVISGALLPIGITTSLIGIPCFFILIFTIRQK</sequence>
<feature type="transmembrane region" description="Helical" evidence="8">
    <location>
        <begin position="167"/>
        <end position="188"/>
    </location>
</feature>
<evidence type="ECO:0000256" key="8">
    <source>
        <dbReference type="SAM" id="Phobius"/>
    </source>
</evidence>
<dbReference type="AlphaFoldDB" id="A0A090K5R1"/>
<name>A0A090K5R1_9GAMM</name>
<feature type="transmembrane region" description="Helical" evidence="8">
    <location>
        <begin position="106"/>
        <end position="128"/>
    </location>
</feature>
<evidence type="ECO:0000256" key="7">
    <source>
        <dbReference type="ARBA" id="ARBA00023136"/>
    </source>
</evidence>
<evidence type="ECO:0000256" key="2">
    <source>
        <dbReference type="ARBA" id="ARBA00007935"/>
    </source>
</evidence>
<feature type="transmembrane region" description="Helical" evidence="8">
    <location>
        <begin position="255"/>
        <end position="281"/>
    </location>
</feature>
<dbReference type="Pfam" id="PF01032">
    <property type="entry name" value="FecCD"/>
    <property type="match status" value="1"/>
</dbReference>
<comment type="subcellular location">
    <subcellularLocation>
        <location evidence="1">Cell membrane</location>
        <topology evidence="1">Multi-pass membrane protein</topology>
    </subcellularLocation>
</comment>
<accession>A0A090K5R1</accession>
<proteinExistence type="inferred from homology"/>
<feature type="transmembrane region" description="Helical" evidence="8">
    <location>
        <begin position="208"/>
        <end position="228"/>
    </location>
</feature>
<dbReference type="EMBL" id="FPLJ01000145">
    <property type="protein sequence ID" value="SGZ03966.1"/>
    <property type="molecule type" value="Genomic_DNA"/>
</dbReference>
<feature type="transmembrane region" description="Helical" evidence="8">
    <location>
        <begin position="20"/>
        <end position="39"/>
    </location>
</feature>
<evidence type="ECO:0000256" key="1">
    <source>
        <dbReference type="ARBA" id="ARBA00004651"/>
    </source>
</evidence>
<dbReference type="InterPro" id="IPR000522">
    <property type="entry name" value="ABC_transptr_permease_BtuC"/>
</dbReference>
<dbReference type="OrthoDB" id="9055647at2"/>
<reference evidence="10 11" key="1">
    <citation type="submission" date="2016-11" db="EMBL/GenBank/DDBJ databases">
        <authorList>
            <person name="Klemetsen T."/>
        </authorList>
    </citation>
    <scope>NUCLEOTIDE SEQUENCE [LARGE SCALE GENOMIC DNA]</scope>
    <source>
        <strain evidence="10">MT 2528</strain>
    </source>
</reference>
<feature type="transmembrane region" description="Helical" evidence="8">
    <location>
        <begin position="72"/>
        <end position="94"/>
    </location>
</feature>
<evidence type="ECO:0000313" key="9">
    <source>
        <dbReference type="EMBL" id="SGY86885.1"/>
    </source>
</evidence>
<dbReference type="PANTHER" id="PTHR30472:SF25">
    <property type="entry name" value="ABC TRANSPORTER PERMEASE PROTEIN MJ0876-RELATED"/>
    <property type="match status" value="1"/>
</dbReference>
<dbReference type="InterPro" id="IPR037294">
    <property type="entry name" value="ABC_BtuC-like"/>
</dbReference>
<evidence type="ECO:0000313" key="10">
    <source>
        <dbReference type="EMBL" id="SGZ03966.1"/>
    </source>
</evidence>
<dbReference type="Gene3D" id="1.10.3470.10">
    <property type="entry name" value="ABC transporter involved in vitamin B12 uptake, BtuC"/>
    <property type="match status" value="1"/>
</dbReference>
<keyword evidence="4" id="KW-1003">Cell membrane</keyword>
<evidence type="ECO:0000313" key="12">
    <source>
        <dbReference type="Proteomes" id="UP000183794"/>
    </source>
</evidence>